<gene>
    <name evidence="2" type="ORF">DXG03_008775</name>
</gene>
<reference evidence="2" key="2">
    <citation type="submission" date="2021-10" db="EMBL/GenBank/DDBJ databases">
        <title>Phylogenomics reveals ancestral predisposition of the termite-cultivated fungus Termitomyces towards a domesticated lifestyle.</title>
        <authorList>
            <person name="Auxier B."/>
            <person name="Grum-Grzhimaylo A."/>
            <person name="Cardenas M.E."/>
            <person name="Lodge J.D."/>
            <person name="Laessoe T."/>
            <person name="Pedersen O."/>
            <person name="Smith M.E."/>
            <person name="Kuyper T.W."/>
            <person name="Franco-Molano E.A."/>
            <person name="Baroni T.J."/>
            <person name="Aanen D.K."/>
        </authorList>
    </citation>
    <scope>NUCLEOTIDE SEQUENCE</scope>
    <source>
        <strain evidence="2">AP01</strain>
        <tissue evidence="2">Mycelium</tissue>
    </source>
</reference>
<dbReference type="PANTHER" id="PTHR38406:SF1">
    <property type="entry name" value="TRANSCRIPTIONAL REPRESSOR OPI1"/>
    <property type="match status" value="1"/>
</dbReference>
<comment type="caution">
    <text evidence="2">The sequence shown here is derived from an EMBL/GenBank/DDBJ whole genome shotgun (WGS) entry which is preliminary data.</text>
</comment>
<dbReference type="Proteomes" id="UP000775547">
    <property type="component" value="Unassembled WGS sequence"/>
</dbReference>
<dbReference type="GO" id="GO:0006357">
    <property type="term" value="P:regulation of transcription by RNA polymerase II"/>
    <property type="evidence" value="ECO:0007669"/>
    <property type="project" value="TreeGrafter"/>
</dbReference>
<dbReference type="EMBL" id="JABCKV010000758">
    <property type="protein sequence ID" value="KAG5640409.1"/>
    <property type="molecule type" value="Genomic_DNA"/>
</dbReference>
<sequence>MADAGPALHDHDESERIAVKALGDMRNNAQLQRADDSLIEYRRPSSGERTTATSPPTTLGANWPTSTSESSPPDSHISGRPKVKLKSENGSAIDDTPDPKDDLALGKTWKGKGCLQISSPFIGPPPPPPELASSSSSSVHTEERQVVQRSRWQAVLLEAGGLSAALSEESMRRLKYCLQWLQYATAHIDAQILILRDFTASLQPLPSQTRAAHPPISQAHLRTLHAVRRDIVQTVKQVVDVVSNLDMMRGVTGVVKDSLDRADAWVGRFRTVGLQRGERQADPDSGPPSGTDGDMDMEGSEFELEFTRMRHRRGASSGSLFDDRDGMPSPFSGSSSYSSYAGGSVPSTPDVGAYVPMHAYSQSGGASAQNLPSLNAMGLGLSAMSLNGSRYGTPRSVAGRLPDEDELQEERVVRQGKEAELQEVKIVGMDVEGEAEDGADQGGDKAPGKMDVDA</sequence>
<dbReference type="GO" id="GO:0008654">
    <property type="term" value="P:phospholipid biosynthetic process"/>
    <property type="evidence" value="ECO:0007669"/>
    <property type="project" value="TreeGrafter"/>
</dbReference>
<feature type="region of interest" description="Disordered" evidence="1">
    <location>
        <begin position="313"/>
        <end position="344"/>
    </location>
</feature>
<organism evidence="2 3">
    <name type="scientific">Asterophora parasitica</name>
    <dbReference type="NCBI Taxonomy" id="117018"/>
    <lineage>
        <taxon>Eukaryota</taxon>
        <taxon>Fungi</taxon>
        <taxon>Dikarya</taxon>
        <taxon>Basidiomycota</taxon>
        <taxon>Agaricomycotina</taxon>
        <taxon>Agaricomycetes</taxon>
        <taxon>Agaricomycetidae</taxon>
        <taxon>Agaricales</taxon>
        <taxon>Tricholomatineae</taxon>
        <taxon>Lyophyllaceae</taxon>
        <taxon>Asterophora</taxon>
    </lineage>
</organism>
<feature type="compositionally biased region" description="Low complexity" evidence="1">
    <location>
        <begin position="328"/>
        <end position="344"/>
    </location>
</feature>
<dbReference type="GO" id="GO:0005634">
    <property type="term" value="C:nucleus"/>
    <property type="evidence" value="ECO:0007669"/>
    <property type="project" value="TreeGrafter"/>
</dbReference>
<dbReference type="Pfam" id="PF08618">
    <property type="entry name" value="Opi1"/>
    <property type="match status" value="1"/>
</dbReference>
<keyword evidence="3" id="KW-1185">Reference proteome</keyword>
<dbReference type="InterPro" id="IPR013927">
    <property type="entry name" value="TF_Opi1_Ccg-8"/>
</dbReference>
<dbReference type="OrthoDB" id="2441642at2759"/>
<reference evidence="2" key="1">
    <citation type="submission" date="2020-07" db="EMBL/GenBank/DDBJ databases">
        <authorList>
            <person name="Nieuwenhuis M."/>
            <person name="Van De Peppel L.J.J."/>
        </authorList>
    </citation>
    <scope>NUCLEOTIDE SEQUENCE</scope>
    <source>
        <strain evidence="2">AP01</strain>
        <tissue evidence="2">Mycelium</tissue>
    </source>
</reference>
<evidence type="ECO:0000256" key="1">
    <source>
        <dbReference type="SAM" id="MobiDB-lite"/>
    </source>
</evidence>
<feature type="region of interest" description="Disordered" evidence="1">
    <location>
        <begin position="28"/>
        <end position="144"/>
    </location>
</feature>
<feature type="compositionally biased region" description="Polar residues" evidence="1">
    <location>
        <begin position="47"/>
        <end position="60"/>
    </location>
</feature>
<feature type="region of interest" description="Disordered" evidence="1">
    <location>
        <begin position="274"/>
        <end position="297"/>
    </location>
</feature>
<protein>
    <submittedName>
        <fullName evidence="2">Uncharacterized protein</fullName>
    </submittedName>
</protein>
<feature type="compositionally biased region" description="Low complexity" evidence="1">
    <location>
        <begin position="64"/>
        <end position="78"/>
    </location>
</feature>
<name>A0A9P7K8S9_9AGAR</name>
<feature type="region of interest" description="Disordered" evidence="1">
    <location>
        <begin position="427"/>
        <end position="454"/>
    </location>
</feature>
<dbReference type="GO" id="GO:0005783">
    <property type="term" value="C:endoplasmic reticulum"/>
    <property type="evidence" value="ECO:0007669"/>
    <property type="project" value="TreeGrafter"/>
</dbReference>
<dbReference type="PANTHER" id="PTHR38406">
    <property type="entry name" value="TRANSCRIPTIONAL REPRESSOR OPI1"/>
    <property type="match status" value="1"/>
</dbReference>
<dbReference type="AlphaFoldDB" id="A0A9P7K8S9"/>
<feature type="compositionally biased region" description="Basic and acidic residues" evidence="1">
    <location>
        <begin position="33"/>
        <end position="46"/>
    </location>
</feature>
<evidence type="ECO:0000313" key="2">
    <source>
        <dbReference type="EMBL" id="KAG5640409.1"/>
    </source>
</evidence>
<feature type="compositionally biased region" description="Basic and acidic residues" evidence="1">
    <location>
        <begin position="442"/>
        <end position="454"/>
    </location>
</feature>
<accession>A0A9P7K8S9</accession>
<dbReference type="GO" id="GO:0030968">
    <property type="term" value="P:endoplasmic reticulum unfolded protein response"/>
    <property type="evidence" value="ECO:0007669"/>
    <property type="project" value="TreeGrafter"/>
</dbReference>
<evidence type="ECO:0000313" key="3">
    <source>
        <dbReference type="Proteomes" id="UP000775547"/>
    </source>
</evidence>
<dbReference type="GO" id="GO:0003714">
    <property type="term" value="F:transcription corepressor activity"/>
    <property type="evidence" value="ECO:0007669"/>
    <property type="project" value="InterPro"/>
</dbReference>
<proteinExistence type="predicted"/>